<feature type="compositionally biased region" description="Basic residues" evidence="1">
    <location>
        <begin position="76"/>
        <end position="99"/>
    </location>
</feature>
<feature type="compositionally biased region" description="Low complexity" evidence="1">
    <location>
        <begin position="49"/>
        <end position="75"/>
    </location>
</feature>
<feature type="region of interest" description="Disordered" evidence="1">
    <location>
        <begin position="1"/>
        <end position="217"/>
    </location>
</feature>
<feature type="non-terminal residue" evidence="2">
    <location>
        <position position="1"/>
    </location>
</feature>
<sequence length="469" mass="52250">EACRGRCRRRRPRARAAGHRGGPRHRRARRPPDPRRAVRRRRGRRARRLLPGARRGLVAAAPRAPGGAPARAAAGGRRRRPRAARRPRVRRGRLRRARRDGHPARQPRADGGLRRPLGRHPRPVAAARRRLPAAEPLAGDRPRRRLGRAARRRSGRHRAAALPGAPRPLARRDRPARVRARGALLRGGARAGAAGDPRDRLPRRPARGDEPLRGRAVDAARRRVRGLLLALRAPVAVRPPPRRDARGPHAGRRGDHAVDGRGHRRAARDRDRDDGVRRREGGAGLLRRGAVAAGPLPRARRLARLRARAGVPGGLRRDDRARRGHLVGSGGGDAAGARRARPARAGPPAGPLARPDRRRLCRRPLLLAAGLQRPGRRPARLGPARRRRGPVRDRDSDDRLRRRLGDRHLVRPGRRARHRPRRRARPRPRPRARALRVRARGRAVAARHADRDGLLHLPRPLPALRGERV</sequence>
<protein>
    <submittedName>
        <fullName evidence="2">Uncharacterized protein</fullName>
    </submittedName>
</protein>
<feature type="compositionally biased region" description="Basic residues" evidence="1">
    <location>
        <begin position="401"/>
        <end position="434"/>
    </location>
</feature>
<feature type="region of interest" description="Disordered" evidence="1">
    <location>
        <begin position="313"/>
        <end position="434"/>
    </location>
</feature>
<feature type="compositionally biased region" description="Basic residues" evidence="1">
    <location>
        <begin position="37"/>
        <end position="48"/>
    </location>
</feature>
<feature type="compositionally biased region" description="Basic and acidic residues" evidence="1">
    <location>
        <begin position="100"/>
        <end position="113"/>
    </location>
</feature>
<feature type="compositionally biased region" description="Basic residues" evidence="1">
    <location>
        <begin position="1"/>
        <end position="29"/>
    </location>
</feature>
<feature type="compositionally biased region" description="Basic and acidic residues" evidence="1">
    <location>
        <begin position="390"/>
        <end position="400"/>
    </location>
</feature>
<evidence type="ECO:0000256" key="1">
    <source>
        <dbReference type="SAM" id="MobiDB-lite"/>
    </source>
</evidence>
<gene>
    <name evidence="2" type="ORF">AVDCRST_MAG30-1202</name>
</gene>
<accession>A0A6J4S9F2</accession>
<feature type="non-terminal residue" evidence="2">
    <location>
        <position position="469"/>
    </location>
</feature>
<feature type="compositionally biased region" description="Low complexity" evidence="1">
    <location>
        <begin position="181"/>
        <end position="195"/>
    </location>
</feature>
<feature type="compositionally biased region" description="Basic and acidic residues" evidence="1">
    <location>
        <begin position="196"/>
        <end position="217"/>
    </location>
</feature>
<reference evidence="2" key="1">
    <citation type="submission" date="2020-02" db="EMBL/GenBank/DDBJ databases">
        <authorList>
            <person name="Meier V. D."/>
        </authorList>
    </citation>
    <scope>NUCLEOTIDE SEQUENCE</scope>
    <source>
        <strain evidence="2">AVDCRST_MAG30</strain>
    </source>
</reference>
<feature type="compositionally biased region" description="Low complexity" evidence="1">
    <location>
        <begin position="363"/>
        <end position="373"/>
    </location>
</feature>
<feature type="compositionally biased region" description="Basic residues" evidence="1">
    <location>
        <begin position="116"/>
        <end position="131"/>
    </location>
</feature>
<dbReference type="AlphaFoldDB" id="A0A6J4S9F2"/>
<feature type="compositionally biased region" description="Basic residues" evidence="1">
    <location>
        <begin position="142"/>
        <end position="159"/>
    </location>
</feature>
<name>A0A6J4S9F2_9ACTN</name>
<feature type="compositionally biased region" description="Basic residues" evidence="1">
    <location>
        <begin position="374"/>
        <end position="389"/>
    </location>
</feature>
<organism evidence="2">
    <name type="scientific">uncultured Solirubrobacteraceae bacterium</name>
    <dbReference type="NCBI Taxonomy" id="1162706"/>
    <lineage>
        <taxon>Bacteria</taxon>
        <taxon>Bacillati</taxon>
        <taxon>Actinomycetota</taxon>
        <taxon>Thermoleophilia</taxon>
        <taxon>Solirubrobacterales</taxon>
        <taxon>Solirubrobacteraceae</taxon>
        <taxon>environmental samples</taxon>
    </lineage>
</organism>
<dbReference type="EMBL" id="CADCVS010000182">
    <property type="protein sequence ID" value="CAA9487909.1"/>
    <property type="molecule type" value="Genomic_DNA"/>
</dbReference>
<feature type="compositionally biased region" description="Basic and acidic residues" evidence="1">
    <location>
        <begin position="241"/>
        <end position="261"/>
    </location>
</feature>
<evidence type="ECO:0000313" key="2">
    <source>
        <dbReference type="EMBL" id="CAA9487909.1"/>
    </source>
</evidence>
<feature type="region of interest" description="Disordered" evidence="1">
    <location>
        <begin position="238"/>
        <end position="281"/>
    </location>
</feature>
<feature type="compositionally biased region" description="Low complexity" evidence="1">
    <location>
        <begin position="343"/>
        <end position="353"/>
    </location>
</feature>
<proteinExistence type="predicted"/>
<feature type="compositionally biased region" description="Basic and acidic residues" evidence="1">
    <location>
        <begin position="268"/>
        <end position="281"/>
    </location>
</feature>